<evidence type="ECO:0000259" key="6">
    <source>
        <dbReference type="PROSITE" id="PS51760"/>
    </source>
</evidence>
<keyword evidence="2 7" id="KW-0378">Hydrolase</keyword>
<dbReference type="EMBL" id="JBEAFC010000006">
    <property type="protein sequence ID" value="KAL1552410.1"/>
    <property type="molecule type" value="Genomic_DNA"/>
</dbReference>
<keyword evidence="3" id="KW-0119">Carbohydrate metabolism</keyword>
<protein>
    <submittedName>
        <fullName evidence="7">Endo-1,4-beta-xylanase</fullName>
        <ecNumber evidence="7">3.2.1.8</ecNumber>
    </submittedName>
</protein>
<dbReference type="SUPFAM" id="SSF51445">
    <property type="entry name" value="(Trans)glycosidases"/>
    <property type="match status" value="1"/>
</dbReference>
<evidence type="ECO:0000256" key="1">
    <source>
        <dbReference type="ARBA" id="ARBA00007495"/>
    </source>
</evidence>
<dbReference type="Gene3D" id="2.60.120.260">
    <property type="entry name" value="Galactose-binding domain-like"/>
    <property type="match status" value="1"/>
</dbReference>
<dbReference type="EC" id="3.2.1.8" evidence="7"/>
<keyword evidence="4" id="KW-0624">Polysaccharide degradation</keyword>
<feature type="domain" description="GH10" evidence="6">
    <location>
        <begin position="215"/>
        <end position="523"/>
    </location>
</feature>
<comment type="caution">
    <text evidence="7">The sequence shown here is derived from an EMBL/GenBank/DDBJ whole genome shotgun (WGS) entry which is preliminary data.</text>
</comment>
<dbReference type="Pfam" id="PF00331">
    <property type="entry name" value="Glyco_hydro_10"/>
    <property type="match status" value="1"/>
</dbReference>
<dbReference type="InterPro" id="IPR044846">
    <property type="entry name" value="GH10"/>
</dbReference>
<reference evidence="7 8" key="1">
    <citation type="submission" date="2024-06" db="EMBL/GenBank/DDBJ databases">
        <title>A chromosome level genome sequence of Diviner's sage (Salvia divinorum).</title>
        <authorList>
            <person name="Ford S.A."/>
            <person name="Ro D.-K."/>
            <person name="Ness R.W."/>
            <person name="Phillips M.A."/>
        </authorList>
    </citation>
    <scope>NUCLEOTIDE SEQUENCE [LARGE SCALE GENOMIC DNA]</scope>
    <source>
        <strain evidence="7">SAF-2024a</strain>
        <tissue evidence="7">Leaf</tissue>
    </source>
</reference>
<feature type="chain" id="PRO_5044852884" evidence="5">
    <location>
        <begin position="27"/>
        <end position="628"/>
    </location>
</feature>
<dbReference type="InterPro" id="IPR008979">
    <property type="entry name" value="Galactose-bd-like_sf"/>
</dbReference>
<dbReference type="PANTHER" id="PTHR31490">
    <property type="entry name" value="GLYCOSYL HYDROLASE"/>
    <property type="match status" value="1"/>
</dbReference>
<dbReference type="GO" id="GO:0000272">
    <property type="term" value="P:polysaccharide catabolic process"/>
    <property type="evidence" value="ECO:0007669"/>
    <property type="project" value="UniProtKB-KW"/>
</dbReference>
<evidence type="ECO:0000313" key="7">
    <source>
        <dbReference type="EMBL" id="KAL1552410.1"/>
    </source>
</evidence>
<dbReference type="InterPro" id="IPR001000">
    <property type="entry name" value="GH10_dom"/>
</dbReference>
<evidence type="ECO:0000256" key="5">
    <source>
        <dbReference type="SAM" id="SignalP"/>
    </source>
</evidence>
<dbReference type="Gene3D" id="3.20.20.80">
    <property type="entry name" value="Glycosidases"/>
    <property type="match status" value="1"/>
</dbReference>
<proteinExistence type="inferred from homology"/>
<keyword evidence="7" id="KW-0326">Glycosidase</keyword>
<comment type="similarity">
    <text evidence="1">Belongs to the glycosyl hydrolase 10 (cellulase F) family.</text>
</comment>
<sequence>MVTTWNRFLIFTFYTLTLFCVFDVHAVPYDYSYTLACTPVPEEPQYDGGITVNPVFDDGLEGWVATGGATLAHAESFDGNSYAVISNTVTLGSDGISQCFNAEMDKFYTVSAWFRTNVGEATAHVKVVTSTGNKTANWIIAKAGCWTMFKGGFHVNVTEPALLQIEANTIGIDLWVDSVSLQPFTQEEWDNHQVQSIEKVRKGKVIFEVMNGLGEPMVGAVVSIIQKEPHFPFGCALNGLIVENQQYQKWFLERGFKYSVFENELKWSFTEVMQGVENYSVADAMLEFAEKNNIKVRGHNILWDDPSLEFQPVWLNQSSDELREIALKRVSSVVNKYRGRFIHWDVINENMHYNLFSGVTNNGSDVFKLVHQLDPLPIPFLNEFNVIEGVSLQSRANPWRYFQKIEQLRNAGYHGPLGIGLEGHFDYVEPNFPYIRASIDMLHAAALQIWITEFNVATLRMPWMVKYVGPLLRELHSHPYVDGIILWSTVGPSQKPPGFACYMMCYTDAHYKNQPVGDVIDGFMKDFIRVPNSNGETDAAGVFKASLFHGEYEATVTLPDGAQPPAPQMFTLMPGREGTVLLSTCAIVLSQRCFEGILPDESSVVEDVLSAVKGERRFQKLIQWFSAR</sequence>
<dbReference type="SMART" id="SM00633">
    <property type="entry name" value="Glyco_10"/>
    <property type="match status" value="1"/>
</dbReference>
<accession>A0ABD1H8S8</accession>
<dbReference type="Proteomes" id="UP001567538">
    <property type="component" value="Unassembled WGS sequence"/>
</dbReference>
<dbReference type="AlphaFoldDB" id="A0ABD1H8S8"/>
<dbReference type="InterPro" id="IPR017853">
    <property type="entry name" value="GH"/>
</dbReference>
<evidence type="ECO:0000256" key="2">
    <source>
        <dbReference type="ARBA" id="ARBA00022801"/>
    </source>
</evidence>
<gene>
    <name evidence="7" type="ORF">AAHA92_13210</name>
</gene>
<dbReference type="GO" id="GO:0031176">
    <property type="term" value="F:endo-1,4-beta-xylanase activity"/>
    <property type="evidence" value="ECO:0007669"/>
    <property type="project" value="UniProtKB-EC"/>
</dbReference>
<evidence type="ECO:0000256" key="3">
    <source>
        <dbReference type="ARBA" id="ARBA00023277"/>
    </source>
</evidence>
<evidence type="ECO:0000256" key="4">
    <source>
        <dbReference type="ARBA" id="ARBA00023326"/>
    </source>
</evidence>
<name>A0ABD1H8S8_SALDI</name>
<dbReference type="PROSITE" id="PS51760">
    <property type="entry name" value="GH10_2"/>
    <property type="match status" value="1"/>
</dbReference>
<keyword evidence="5" id="KW-0732">Signal</keyword>
<evidence type="ECO:0000313" key="8">
    <source>
        <dbReference type="Proteomes" id="UP001567538"/>
    </source>
</evidence>
<organism evidence="7 8">
    <name type="scientific">Salvia divinorum</name>
    <name type="common">Maria pastora</name>
    <name type="synonym">Diviner's sage</name>
    <dbReference type="NCBI Taxonomy" id="28513"/>
    <lineage>
        <taxon>Eukaryota</taxon>
        <taxon>Viridiplantae</taxon>
        <taxon>Streptophyta</taxon>
        <taxon>Embryophyta</taxon>
        <taxon>Tracheophyta</taxon>
        <taxon>Spermatophyta</taxon>
        <taxon>Magnoliopsida</taxon>
        <taxon>eudicotyledons</taxon>
        <taxon>Gunneridae</taxon>
        <taxon>Pentapetalae</taxon>
        <taxon>asterids</taxon>
        <taxon>lamiids</taxon>
        <taxon>Lamiales</taxon>
        <taxon>Lamiaceae</taxon>
        <taxon>Nepetoideae</taxon>
        <taxon>Mentheae</taxon>
        <taxon>Salviinae</taxon>
        <taxon>Salvia</taxon>
        <taxon>Salvia subgen. Calosphace</taxon>
    </lineage>
</organism>
<dbReference type="PANTHER" id="PTHR31490:SF2">
    <property type="entry name" value="GLYCOSYL HYDROLASE FAMILY 10 PROTEIN"/>
    <property type="match status" value="1"/>
</dbReference>
<feature type="signal peptide" evidence="5">
    <location>
        <begin position="1"/>
        <end position="26"/>
    </location>
</feature>
<dbReference type="SUPFAM" id="SSF49785">
    <property type="entry name" value="Galactose-binding domain-like"/>
    <property type="match status" value="1"/>
</dbReference>
<keyword evidence="8" id="KW-1185">Reference proteome</keyword>